<evidence type="ECO:0000259" key="1">
    <source>
        <dbReference type="PROSITE" id="PS51733"/>
    </source>
</evidence>
<protein>
    <recommendedName>
        <fullName evidence="1">BPL/LPL catalytic domain-containing protein</fullName>
    </recommendedName>
</protein>
<dbReference type="InterPro" id="IPR045864">
    <property type="entry name" value="aa-tRNA-synth_II/BPL/LPL"/>
</dbReference>
<proteinExistence type="predicted"/>
<name>A0A8C8FA41_ONCTS</name>
<dbReference type="InterPro" id="IPR004143">
    <property type="entry name" value="BPL_LPL_catalytic"/>
</dbReference>
<dbReference type="SUPFAM" id="SSF55681">
    <property type="entry name" value="Class II aaRS and biotin synthetases"/>
    <property type="match status" value="1"/>
</dbReference>
<keyword evidence="3" id="KW-1185">Reference proteome</keyword>
<organism evidence="2 3">
    <name type="scientific">Oncorhynchus tshawytscha</name>
    <name type="common">Chinook salmon</name>
    <name type="synonym">Salmo tshawytscha</name>
    <dbReference type="NCBI Taxonomy" id="74940"/>
    <lineage>
        <taxon>Eukaryota</taxon>
        <taxon>Metazoa</taxon>
        <taxon>Chordata</taxon>
        <taxon>Craniata</taxon>
        <taxon>Vertebrata</taxon>
        <taxon>Euteleostomi</taxon>
        <taxon>Actinopterygii</taxon>
        <taxon>Neopterygii</taxon>
        <taxon>Teleostei</taxon>
        <taxon>Protacanthopterygii</taxon>
        <taxon>Salmoniformes</taxon>
        <taxon>Salmonidae</taxon>
        <taxon>Salmoninae</taxon>
        <taxon>Oncorhynchus</taxon>
    </lineage>
</organism>
<evidence type="ECO:0000313" key="3">
    <source>
        <dbReference type="Proteomes" id="UP000694402"/>
    </source>
</evidence>
<dbReference type="Ensembl" id="ENSOTST00005033830.2">
    <property type="protein sequence ID" value="ENSOTSP00005031238.2"/>
    <property type="gene ID" value="ENSOTSG00005014701.2"/>
</dbReference>
<feature type="domain" description="BPL/LPL catalytic" evidence="1">
    <location>
        <begin position="37"/>
        <end position="200"/>
    </location>
</feature>
<dbReference type="PANTHER" id="PTHR10993">
    <property type="entry name" value="OCTANOYLTRANSFERASE"/>
    <property type="match status" value="1"/>
</dbReference>
<dbReference type="GO" id="GO:0009249">
    <property type="term" value="P:protein lipoylation"/>
    <property type="evidence" value="ECO:0007669"/>
    <property type="project" value="TreeGrafter"/>
</dbReference>
<reference evidence="2" key="1">
    <citation type="submission" date="2025-08" db="UniProtKB">
        <authorList>
            <consortium name="Ensembl"/>
        </authorList>
    </citation>
    <scope>IDENTIFICATION</scope>
</reference>
<accession>A0A8C8FA41</accession>
<dbReference type="AlphaFoldDB" id="A0A8C8FA41"/>
<dbReference type="Gene3D" id="3.30.930.10">
    <property type="entry name" value="Bira Bifunctional Protein, Domain 2"/>
    <property type="match status" value="2"/>
</dbReference>
<dbReference type="Proteomes" id="UP000694402">
    <property type="component" value="Unassembled WGS sequence"/>
</dbReference>
<evidence type="ECO:0000313" key="2">
    <source>
        <dbReference type="Ensembl" id="ENSOTSP00005031238.2"/>
    </source>
</evidence>
<dbReference type="GeneTree" id="ENSGT00390000006450"/>
<reference evidence="2" key="2">
    <citation type="submission" date="2025-09" db="UniProtKB">
        <authorList>
            <consortium name="Ensembl"/>
        </authorList>
    </citation>
    <scope>IDENTIFICATION</scope>
</reference>
<dbReference type="PROSITE" id="PS51733">
    <property type="entry name" value="BPL_LPL_CATALYTIC"/>
    <property type="match status" value="1"/>
</dbReference>
<gene>
    <name evidence="2" type="primary">LIPT2</name>
</gene>
<sequence>MHPSTAAAEVIQLGRISNARALQVQQLYVRRHLDSKDKLHNALLLCEHPPVYTIRTRHSPFEEEQRLKLLGAEFFHSNRGGFITIHGPGELVCYPIINLGCCVKSILLPRHRGLGNNKICAIGIHCGRYITLALNCNTDMGWFENIVGLLAKVSPPSVKNLKKPSHDCWKLSVISLTAHCFMDNILITIKQCTVNKTCMF</sequence>
<dbReference type="GO" id="GO:0033819">
    <property type="term" value="F:lipoyl(octanoyl) transferase activity"/>
    <property type="evidence" value="ECO:0007669"/>
    <property type="project" value="TreeGrafter"/>
</dbReference>
<dbReference type="Pfam" id="PF21948">
    <property type="entry name" value="LplA-B_cat"/>
    <property type="match status" value="1"/>
</dbReference>
<dbReference type="PANTHER" id="PTHR10993:SF7">
    <property type="entry name" value="LIPOYLTRANSFERASE 2, MITOCHONDRIAL-RELATED"/>
    <property type="match status" value="1"/>
</dbReference>